<gene>
    <name evidence="2" type="primary">Mcm9</name>
    <name evidence="2" type="ORF">SNEC2469_LOCUS1280</name>
</gene>
<dbReference type="GO" id="GO:0017116">
    <property type="term" value="F:single-stranded DNA helicase activity"/>
    <property type="evidence" value="ECO:0007669"/>
    <property type="project" value="TreeGrafter"/>
</dbReference>
<dbReference type="GO" id="GO:0005634">
    <property type="term" value="C:nucleus"/>
    <property type="evidence" value="ECO:0007669"/>
    <property type="project" value="UniProtKB-SubCell"/>
</dbReference>
<reference evidence="2" key="1">
    <citation type="submission" date="2021-02" db="EMBL/GenBank/DDBJ databases">
        <authorList>
            <person name="Dougan E. K."/>
            <person name="Rhodes N."/>
            <person name="Thang M."/>
            <person name="Chan C."/>
        </authorList>
    </citation>
    <scope>NUCLEOTIDE SEQUENCE</scope>
</reference>
<dbReference type="InterPro" id="IPR031327">
    <property type="entry name" value="MCM"/>
</dbReference>
<name>A0A812J8D6_9DINO</name>
<dbReference type="EMBL" id="CAJNJA010005610">
    <property type="protein sequence ID" value="CAE7194224.1"/>
    <property type="molecule type" value="Genomic_DNA"/>
</dbReference>
<sequence>MMGEEGLLVPLRQVEPLAPDVSDEVSAELVQFFTSGEPAQHITDLLARHEKGPSRCAKAELVVEALDLFEQVPGSYRLLRRGFANLVSALNGALAEAGKALAAENPSNPALTLRSRLVHVPGREFARQSVSQLRVADEGQLVRILGTVTRAGPVKVVQEWRNFRCEQCGHSFGCRASPACGYDFEIPKECPGAQKKTKWDAKAKRPKTSRCHSKLFAALPASEDCMSDFQEIRVQDDMQALDVGVVPQSCAVTVFGDMVGVAQPGDSVTVEGIVYQRWRPTFPGKRIEVELFIEAVNVERLARDSSEGIVTSKSHETQEVFHRYWTDTPDEWCGRAALVAAAAPWLSGLPVPKLALLLTLIGGAATRTAADLYFSLLSFSLLS</sequence>
<evidence type="ECO:0000259" key="1">
    <source>
        <dbReference type="Pfam" id="PF17207"/>
    </source>
</evidence>
<keyword evidence="3" id="KW-1185">Reference proteome</keyword>
<dbReference type="AlphaFoldDB" id="A0A812J8D6"/>
<dbReference type="InterPro" id="IPR012340">
    <property type="entry name" value="NA-bd_OB-fold"/>
</dbReference>
<evidence type="ECO:0000313" key="3">
    <source>
        <dbReference type="Proteomes" id="UP000601435"/>
    </source>
</evidence>
<dbReference type="SUPFAM" id="SSF50249">
    <property type="entry name" value="Nucleic acid-binding proteins"/>
    <property type="match status" value="1"/>
</dbReference>
<dbReference type="GO" id="GO:0003697">
    <property type="term" value="F:single-stranded DNA binding"/>
    <property type="evidence" value="ECO:0007669"/>
    <property type="project" value="TreeGrafter"/>
</dbReference>
<feature type="domain" description="MCM OB" evidence="1">
    <location>
        <begin position="132"/>
        <end position="274"/>
    </location>
</feature>
<organism evidence="2 3">
    <name type="scientific">Symbiodinium necroappetens</name>
    <dbReference type="NCBI Taxonomy" id="1628268"/>
    <lineage>
        <taxon>Eukaryota</taxon>
        <taxon>Sar</taxon>
        <taxon>Alveolata</taxon>
        <taxon>Dinophyceae</taxon>
        <taxon>Suessiales</taxon>
        <taxon>Symbiodiniaceae</taxon>
        <taxon>Symbiodinium</taxon>
    </lineage>
</organism>
<dbReference type="Proteomes" id="UP000601435">
    <property type="component" value="Unassembled WGS sequence"/>
</dbReference>
<accession>A0A812J8D6</accession>
<dbReference type="PANTHER" id="PTHR11630">
    <property type="entry name" value="DNA REPLICATION LICENSING FACTOR MCM FAMILY MEMBER"/>
    <property type="match status" value="1"/>
</dbReference>
<dbReference type="OrthoDB" id="429383at2759"/>
<dbReference type="InterPro" id="IPR033762">
    <property type="entry name" value="MCM_OB"/>
</dbReference>
<dbReference type="Gene3D" id="2.20.28.10">
    <property type="match status" value="1"/>
</dbReference>
<dbReference type="GO" id="GO:0005524">
    <property type="term" value="F:ATP binding"/>
    <property type="evidence" value="ECO:0007669"/>
    <property type="project" value="InterPro"/>
</dbReference>
<proteinExistence type="predicted"/>
<evidence type="ECO:0000313" key="2">
    <source>
        <dbReference type="EMBL" id="CAE7194224.1"/>
    </source>
</evidence>
<dbReference type="PANTHER" id="PTHR11630:SF48">
    <property type="entry name" value="DNA HELICASE MCM9"/>
    <property type="match status" value="1"/>
</dbReference>
<dbReference type="Pfam" id="PF17207">
    <property type="entry name" value="MCM_OB"/>
    <property type="match status" value="1"/>
</dbReference>
<dbReference type="Gene3D" id="2.40.50.140">
    <property type="entry name" value="Nucleic acid-binding proteins"/>
    <property type="match status" value="1"/>
</dbReference>
<comment type="caution">
    <text evidence="2">The sequence shown here is derived from an EMBL/GenBank/DDBJ whole genome shotgun (WGS) entry which is preliminary data.</text>
</comment>
<protein>
    <submittedName>
        <fullName evidence="2">Mcm9 protein</fullName>
    </submittedName>
</protein>
<dbReference type="GO" id="GO:0042555">
    <property type="term" value="C:MCM complex"/>
    <property type="evidence" value="ECO:0007669"/>
    <property type="project" value="TreeGrafter"/>
</dbReference>
<dbReference type="GO" id="GO:0016787">
    <property type="term" value="F:hydrolase activity"/>
    <property type="evidence" value="ECO:0007669"/>
    <property type="project" value="UniProtKB-KW"/>
</dbReference>
<dbReference type="GO" id="GO:0000724">
    <property type="term" value="P:double-strand break repair via homologous recombination"/>
    <property type="evidence" value="ECO:0007669"/>
    <property type="project" value="TreeGrafter"/>
</dbReference>